<reference evidence="1 2" key="1">
    <citation type="submission" date="2020-03" db="EMBL/GenBank/DDBJ databases">
        <title>Roseomonas selenitidurans sp. nov. isolated from soil.</title>
        <authorList>
            <person name="Liu H."/>
        </authorList>
    </citation>
    <scope>NUCLEOTIDE SEQUENCE [LARGE SCALE GENOMIC DNA]</scope>
    <source>
        <strain evidence="1 2">JCM 15073</strain>
    </source>
</reference>
<organism evidence="1 2">
    <name type="scientific">Falsiroseomonas frigidaquae</name>
    <dbReference type="NCBI Taxonomy" id="487318"/>
    <lineage>
        <taxon>Bacteria</taxon>
        <taxon>Pseudomonadati</taxon>
        <taxon>Pseudomonadota</taxon>
        <taxon>Alphaproteobacteria</taxon>
        <taxon>Acetobacterales</taxon>
        <taxon>Roseomonadaceae</taxon>
        <taxon>Falsiroseomonas</taxon>
    </lineage>
</organism>
<protein>
    <submittedName>
        <fullName evidence="1">Uncharacterized protein</fullName>
    </submittedName>
</protein>
<accession>A0ABX1F7Z3</accession>
<name>A0ABX1F7Z3_9PROT</name>
<dbReference type="EMBL" id="JAAVTX010000009">
    <property type="protein sequence ID" value="NKE48428.1"/>
    <property type="molecule type" value="Genomic_DNA"/>
</dbReference>
<evidence type="ECO:0000313" key="1">
    <source>
        <dbReference type="EMBL" id="NKE48428.1"/>
    </source>
</evidence>
<dbReference type="Proteomes" id="UP000765160">
    <property type="component" value="Unassembled WGS sequence"/>
</dbReference>
<keyword evidence="2" id="KW-1185">Reference proteome</keyword>
<proteinExistence type="predicted"/>
<gene>
    <name evidence="1" type="ORF">HB662_26885</name>
</gene>
<sequence length="173" mass="19040">MKPSEALRRILARSAEEWEKSLPQVRINGVVSRVTTDAPEVFSPSDMRGTTVSMSSVDTGRFDLSAPWALRALGGACASRSVEIVSMYDGLLFRTHRVVSFDGRGGLPLPVPQTMVVERDRYLFLRLMAEVSGTPGFDEAWVKSGLALADMPWRGEGDETPPPAWSPVTRRFA</sequence>
<evidence type="ECO:0000313" key="2">
    <source>
        <dbReference type="Proteomes" id="UP000765160"/>
    </source>
</evidence>
<dbReference type="RefSeq" id="WP_168054793.1">
    <property type="nucleotide sequence ID" value="NZ_JAATJR010000009.1"/>
</dbReference>
<comment type="caution">
    <text evidence="1">The sequence shown here is derived from an EMBL/GenBank/DDBJ whole genome shotgun (WGS) entry which is preliminary data.</text>
</comment>